<dbReference type="EMBL" id="JABAFV010000005">
    <property type="protein sequence ID" value="NME49546.1"/>
    <property type="molecule type" value="Genomic_DNA"/>
</dbReference>
<sequence length="76" mass="8749">MDEKVVFPAIIEELITNAKENTKAFRSATDEEDKLFLSGKQLAYYEVLLTIHNRLISADEELKDYGLDICLEKEIL</sequence>
<reference evidence="1 2" key="1">
    <citation type="submission" date="2020-04" db="EMBL/GenBank/DDBJ databases">
        <authorList>
            <person name="Hitch T.C.A."/>
            <person name="Wylensek D."/>
            <person name="Clavel T."/>
        </authorList>
    </citation>
    <scope>NUCLEOTIDE SEQUENCE [LARGE SCALE GENOMIC DNA]</scope>
    <source>
        <strain evidence="1 2">WCA-380-WT-3C</strain>
    </source>
</reference>
<accession>A0A7X9RLE6</accession>
<dbReference type="Proteomes" id="UP000588071">
    <property type="component" value="Unassembled WGS sequence"/>
</dbReference>
<protein>
    <submittedName>
        <fullName evidence="1">Uncharacterized protein</fullName>
    </submittedName>
</protein>
<evidence type="ECO:0000313" key="1">
    <source>
        <dbReference type="EMBL" id="NME49546.1"/>
    </source>
</evidence>
<dbReference type="AlphaFoldDB" id="A0A7X9RLE6"/>
<evidence type="ECO:0000313" key="2">
    <source>
        <dbReference type="Proteomes" id="UP000588071"/>
    </source>
</evidence>
<proteinExistence type="predicted"/>
<comment type="caution">
    <text evidence="1">The sequence shown here is derived from an EMBL/GenBank/DDBJ whole genome shotgun (WGS) entry which is preliminary data.</text>
</comment>
<organism evidence="1 2">
    <name type="scientific">Enterococcus cecorum</name>
    <dbReference type="NCBI Taxonomy" id="44008"/>
    <lineage>
        <taxon>Bacteria</taxon>
        <taxon>Bacillati</taxon>
        <taxon>Bacillota</taxon>
        <taxon>Bacilli</taxon>
        <taxon>Lactobacillales</taxon>
        <taxon>Enterococcaceae</taxon>
        <taxon>Enterococcus</taxon>
    </lineage>
</organism>
<name>A0A7X9RLE6_9ENTE</name>
<gene>
    <name evidence="1" type="ORF">HF857_04650</name>
</gene>
<dbReference type="RefSeq" id="WP_168930681.1">
    <property type="nucleotide sequence ID" value="NZ_JABAFV010000005.1"/>
</dbReference>